<keyword evidence="4 9" id="KW-0378">Hydrolase</keyword>
<dbReference type="InterPro" id="IPR000755">
    <property type="entry name" value="A_A_dipeptidase"/>
</dbReference>
<evidence type="ECO:0000256" key="2">
    <source>
        <dbReference type="ARBA" id="ARBA00022670"/>
    </source>
</evidence>
<keyword evidence="2 9" id="KW-0645">Protease</keyword>
<dbReference type="PANTHER" id="PTHR43126:SF1">
    <property type="entry name" value="D-ALANYL-D-ALANINE DIPEPTIDASE"/>
    <property type="match status" value="1"/>
</dbReference>
<feature type="binding site" evidence="9">
    <location>
        <position position="154"/>
    </location>
    <ligand>
        <name>Zn(2+)</name>
        <dbReference type="ChEBI" id="CHEBI:29105"/>
        <note>catalytic</note>
    </ligand>
</feature>
<sequence length="235" mass="25077">MAAAVALAAILALATPVAGAAEPPRISPAGDAAAAGMVEVPSLAPDIQVEMRYAGSDNFTGAPVPGYEANRCYLLEPVARALARVQASLRAEGLGLRVYDCYRPVHSVASFMHWVGEADDPALKARWYPNVDKARLTDGYIGEVSGHSRGATVDLTLVRCDGGGCEPLDMGTPYDFFDPSAHTDAPGTTPVHLANRHRLRDAMAAQGLAGYSMEWWHFTLRPEPDPGTAYDFPVR</sequence>
<dbReference type="InterPro" id="IPR009045">
    <property type="entry name" value="Zn_M74/Hedgehog-like"/>
</dbReference>
<evidence type="ECO:0000256" key="10">
    <source>
        <dbReference type="PIRNR" id="PIRNR026671"/>
    </source>
</evidence>
<dbReference type="PIRSF" id="PIRSF026671">
    <property type="entry name" value="AA_dipeptidase"/>
    <property type="match status" value="1"/>
</dbReference>
<feature type="chain" id="PRO_5045300104" description="D-alanyl-D-alanine dipeptidase" evidence="11">
    <location>
        <begin position="21"/>
        <end position="235"/>
    </location>
</feature>
<protein>
    <recommendedName>
        <fullName evidence="9 10">D-alanyl-D-alanine dipeptidase</fullName>
        <shortName evidence="9 10">D-Ala-D-Ala dipeptidase</shortName>
        <ecNumber evidence="9 10">3.4.13.22</ecNumber>
    </recommendedName>
</protein>
<comment type="function">
    <text evidence="9 10">Catalyzes hydrolysis of the D-alanyl-D-alanine dipeptide.</text>
</comment>
<dbReference type="Gene3D" id="3.30.1380.10">
    <property type="match status" value="1"/>
</dbReference>
<proteinExistence type="inferred from homology"/>
<gene>
    <name evidence="9" type="primary">ddpX</name>
    <name evidence="12" type="ORF">ACFQ2N_14155</name>
</gene>
<feature type="signal peptide" evidence="11">
    <location>
        <begin position="1"/>
        <end position="20"/>
    </location>
</feature>
<dbReference type="PANTHER" id="PTHR43126">
    <property type="entry name" value="D-ALANYL-D-ALANINE DIPEPTIDASE"/>
    <property type="match status" value="1"/>
</dbReference>
<dbReference type="Pfam" id="PF01427">
    <property type="entry name" value="Peptidase_M15"/>
    <property type="match status" value="1"/>
</dbReference>
<keyword evidence="5 9" id="KW-0862">Zinc</keyword>
<feature type="active site" description="Proton donor/acceptor" evidence="9">
    <location>
        <position position="214"/>
    </location>
</feature>
<evidence type="ECO:0000256" key="9">
    <source>
        <dbReference type="HAMAP-Rule" id="MF_01924"/>
    </source>
</evidence>
<dbReference type="Proteomes" id="UP001597033">
    <property type="component" value="Unassembled WGS sequence"/>
</dbReference>
<keyword evidence="7 9" id="KW-0482">Metalloprotease</keyword>
<evidence type="ECO:0000256" key="3">
    <source>
        <dbReference type="ARBA" id="ARBA00022723"/>
    </source>
</evidence>
<organism evidence="12 13">
    <name type="scientific">Pseudoxanthomonas kaohsiungensis</name>
    <dbReference type="NCBI Taxonomy" id="283923"/>
    <lineage>
        <taxon>Bacteria</taxon>
        <taxon>Pseudomonadati</taxon>
        <taxon>Pseudomonadota</taxon>
        <taxon>Gammaproteobacteria</taxon>
        <taxon>Lysobacterales</taxon>
        <taxon>Lysobacteraceae</taxon>
        <taxon>Pseudoxanthomonas</taxon>
    </lineage>
</organism>
<keyword evidence="6 9" id="KW-0224">Dipeptidase</keyword>
<keyword evidence="8 10" id="KW-0961">Cell wall biogenesis/degradation</keyword>
<evidence type="ECO:0000256" key="8">
    <source>
        <dbReference type="ARBA" id="ARBA00023316"/>
    </source>
</evidence>
<dbReference type="HAMAP" id="MF_01924">
    <property type="entry name" value="A_A_dipeptidase"/>
    <property type="match status" value="1"/>
</dbReference>
<feature type="binding site" evidence="9">
    <location>
        <position position="217"/>
    </location>
    <ligand>
        <name>Zn(2+)</name>
        <dbReference type="ChEBI" id="CHEBI:29105"/>
        <note>catalytic</note>
    </ligand>
</feature>
<keyword evidence="3 9" id="KW-0479">Metal-binding</keyword>
<accession>A0ABW3LYN1</accession>
<evidence type="ECO:0000313" key="13">
    <source>
        <dbReference type="Proteomes" id="UP001597033"/>
    </source>
</evidence>
<dbReference type="EMBL" id="JBHTKN010000011">
    <property type="protein sequence ID" value="MFD1043491.1"/>
    <property type="molecule type" value="Genomic_DNA"/>
</dbReference>
<dbReference type="RefSeq" id="WP_238394403.1">
    <property type="nucleotide sequence ID" value="NZ_JBHTKN010000011.1"/>
</dbReference>
<reference evidence="13" key="1">
    <citation type="journal article" date="2019" name="Int. J. Syst. Evol. Microbiol.">
        <title>The Global Catalogue of Microorganisms (GCM) 10K type strain sequencing project: providing services to taxonomists for standard genome sequencing and annotation.</title>
        <authorList>
            <consortium name="The Broad Institute Genomics Platform"/>
            <consortium name="The Broad Institute Genome Sequencing Center for Infectious Disease"/>
            <person name="Wu L."/>
            <person name="Ma J."/>
        </authorList>
    </citation>
    <scope>NUCLEOTIDE SEQUENCE [LARGE SCALE GENOMIC DNA]</scope>
    <source>
        <strain evidence="13">CCUG 55854</strain>
    </source>
</reference>
<name>A0ABW3LYN1_9GAMM</name>
<comment type="caution">
    <text evidence="12">The sequence shown here is derived from an EMBL/GenBank/DDBJ whole genome shotgun (WGS) entry which is preliminary data.</text>
</comment>
<feature type="binding site" evidence="9">
    <location>
        <position position="147"/>
    </location>
    <ligand>
        <name>Zn(2+)</name>
        <dbReference type="ChEBI" id="CHEBI:29105"/>
        <note>catalytic</note>
    </ligand>
</feature>
<evidence type="ECO:0000256" key="4">
    <source>
        <dbReference type="ARBA" id="ARBA00022801"/>
    </source>
</evidence>
<evidence type="ECO:0000256" key="6">
    <source>
        <dbReference type="ARBA" id="ARBA00022997"/>
    </source>
</evidence>
<keyword evidence="13" id="KW-1185">Reference proteome</keyword>
<feature type="site" description="Transition state stabilizer" evidence="9">
    <location>
        <position position="103"/>
    </location>
</feature>
<comment type="similarity">
    <text evidence="9 10">Belongs to the peptidase M15D family.</text>
</comment>
<dbReference type="SUPFAM" id="SSF55166">
    <property type="entry name" value="Hedgehog/DD-peptidase"/>
    <property type="match status" value="1"/>
</dbReference>
<evidence type="ECO:0000256" key="11">
    <source>
        <dbReference type="SAM" id="SignalP"/>
    </source>
</evidence>
<evidence type="ECO:0000256" key="5">
    <source>
        <dbReference type="ARBA" id="ARBA00022833"/>
    </source>
</evidence>
<evidence type="ECO:0000256" key="7">
    <source>
        <dbReference type="ARBA" id="ARBA00023049"/>
    </source>
</evidence>
<keyword evidence="11" id="KW-0732">Signal</keyword>
<dbReference type="EC" id="3.4.13.22" evidence="9 10"/>
<evidence type="ECO:0000313" key="12">
    <source>
        <dbReference type="EMBL" id="MFD1043491.1"/>
    </source>
</evidence>
<comment type="cofactor">
    <cofactor evidence="9">
        <name>Zn(2+)</name>
        <dbReference type="ChEBI" id="CHEBI:29105"/>
    </cofactor>
    <text evidence="9">Binds 1 zinc ion per subunit.</text>
</comment>
<comment type="catalytic activity">
    <reaction evidence="1 9 10">
        <text>D-alanyl-D-alanine + H2O = 2 D-alanine</text>
        <dbReference type="Rhea" id="RHEA:20661"/>
        <dbReference type="ChEBI" id="CHEBI:15377"/>
        <dbReference type="ChEBI" id="CHEBI:57416"/>
        <dbReference type="ChEBI" id="CHEBI:57822"/>
        <dbReference type="EC" id="3.4.13.22"/>
    </reaction>
</comment>
<evidence type="ECO:0000256" key="1">
    <source>
        <dbReference type="ARBA" id="ARBA00001362"/>
    </source>
</evidence>
<dbReference type="CDD" id="cd14817">
    <property type="entry name" value="D-Ala-D-Ala_dipeptidase_VanX"/>
    <property type="match status" value="1"/>
</dbReference>